<dbReference type="InterPro" id="IPR010722">
    <property type="entry name" value="BATS_dom"/>
</dbReference>
<accession>A0A1T4MV61</accession>
<dbReference type="Pfam" id="PF04055">
    <property type="entry name" value="Radical_SAM"/>
    <property type="match status" value="1"/>
</dbReference>
<dbReference type="Gene3D" id="3.20.20.70">
    <property type="entry name" value="Aldolase class I"/>
    <property type="match status" value="1"/>
</dbReference>
<evidence type="ECO:0000313" key="10">
    <source>
        <dbReference type="EMBL" id="SJZ70882.1"/>
    </source>
</evidence>
<dbReference type="SFLD" id="SFLDG01082">
    <property type="entry name" value="B12-binding_domain_containing"/>
    <property type="match status" value="1"/>
</dbReference>
<dbReference type="PROSITE" id="PS51918">
    <property type="entry name" value="RADICAL_SAM"/>
    <property type="match status" value="1"/>
</dbReference>
<dbReference type="PANTHER" id="PTHR43726:SF1">
    <property type="entry name" value="BIOTIN SYNTHASE"/>
    <property type="match status" value="1"/>
</dbReference>
<dbReference type="SFLD" id="SFLDS00029">
    <property type="entry name" value="Radical_SAM"/>
    <property type="match status" value="1"/>
</dbReference>
<dbReference type="InterPro" id="IPR013785">
    <property type="entry name" value="Aldolase_TIM"/>
</dbReference>
<dbReference type="CDD" id="cd01335">
    <property type="entry name" value="Radical_SAM"/>
    <property type="match status" value="1"/>
</dbReference>
<dbReference type="InterPro" id="IPR034422">
    <property type="entry name" value="HydE/PylB-like"/>
</dbReference>
<protein>
    <submittedName>
        <fullName evidence="10">Iron-only hydrogenase maturation protein HydE</fullName>
    </submittedName>
</protein>
<dbReference type="OrthoDB" id="9775764at2"/>
<dbReference type="RefSeq" id="WP_078693838.1">
    <property type="nucleotide sequence ID" value="NZ_FUWX01000009.1"/>
</dbReference>
<dbReference type="SMART" id="SM00729">
    <property type="entry name" value="Elp3"/>
    <property type="match status" value="1"/>
</dbReference>
<gene>
    <name evidence="10" type="ORF">SAMN02745174_01343</name>
</gene>
<reference evidence="10 11" key="1">
    <citation type="submission" date="2017-02" db="EMBL/GenBank/DDBJ databases">
        <authorList>
            <person name="Peterson S.W."/>
        </authorList>
    </citation>
    <scope>NUCLEOTIDE SEQUENCE [LARGE SCALE GENOMIC DNA]</scope>
    <source>
        <strain evidence="10 11">ATCC 700028</strain>
    </source>
</reference>
<dbReference type="GO" id="GO:0042364">
    <property type="term" value="P:water-soluble vitamin biosynthetic process"/>
    <property type="evidence" value="ECO:0007669"/>
    <property type="project" value="UniProtKB-ARBA"/>
</dbReference>
<dbReference type="GO" id="GO:0051539">
    <property type="term" value="F:4 iron, 4 sulfur cluster binding"/>
    <property type="evidence" value="ECO:0007669"/>
    <property type="project" value="UniProtKB-KW"/>
</dbReference>
<evidence type="ECO:0000256" key="8">
    <source>
        <dbReference type="PIRSR" id="PIRSR004762-2"/>
    </source>
</evidence>
<name>A0A1T4MV61_9FUSO</name>
<evidence type="ECO:0000256" key="5">
    <source>
        <dbReference type="ARBA" id="ARBA00023014"/>
    </source>
</evidence>
<dbReference type="SFLD" id="SFLDG01280">
    <property type="entry name" value="HydE/PylB-like"/>
    <property type="match status" value="1"/>
</dbReference>
<evidence type="ECO:0000313" key="11">
    <source>
        <dbReference type="Proteomes" id="UP000191153"/>
    </source>
</evidence>
<feature type="domain" description="Radical SAM core" evidence="9">
    <location>
        <begin position="49"/>
        <end position="264"/>
    </location>
</feature>
<evidence type="ECO:0000256" key="6">
    <source>
        <dbReference type="ARBA" id="ARBA00034078"/>
    </source>
</evidence>
<evidence type="ECO:0000256" key="3">
    <source>
        <dbReference type="ARBA" id="ARBA00022723"/>
    </source>
</evidence>
<dbReference type="InterPro" id="IPR024021">
    <property type="entry name" value="FeFe-hyd_HydE_rSAM"/>
</dbReference>
<keyword evidence="4 7" id="KW-0408">Iron</keyword>
<dbReference type="InterPro" id="IPR006638">
    <property type="entry name" value="Elp3/MiaA/NifB-like_rSAM"/>
</dbReference>
<dbReference type="PIRSF" id="PIRSF004762">
    <property type="entry name" value="CHP00423"/>
    <property type="match status" value="1"/>
</dbReference>
<dbReference type="Proteomes" id="UP000191153">
    <property type="component" value="Unassembled WGS sequence"/>
</dbReference>
<dbReference type="GO" id="GO:0044272">
    <property type="term" value="P:sulfur compound biosynthetic process"/>
    <property type="evidence" value="ECO:0007669"/>
    <property type="project" value="UniProtKB-ARBA"/>
</dbReference>
<keyword evidence="1 7" id="KW-0004">4Fe-4S</keyword>
<evidence type="ECO:0000256" key="4">
    <source>
        <dbReference type="ARBA" id="ARBA00023004"/>
    </source>
</evidence>
<feature type="binding site" evidence="7">
    <location>
        <position position="70"/>
    </location>
    <ligand>
        <name>[4Fe-4S] cluster</name>
        <dbReference type="ChEBI" id="CHEBI:49883"/>
        <note>4Fe-4S-S-AdoMet</note>
    </ligand>
</feature>
<dbReference type="SUPFAM" id="SSF102114">
    <property type="entry name" value="Radical SAM enzymes"/>
    <property type="match status" value="1"/>
</dbReference>
<keyword evidence="2 7" id="KW-0949">S-adenosyl-L-methionine</keyword>
<dbReference type="SFLD" id="SFLDF00348">
    <property type="entry name" value="FeFe_hydrogenase_maturase_(Hyd"/>
    <property type="match status" value="1"/>
</dbReference>
<feature type="binding site" evidence="8">
    <location>
        <position position="182"/>
    </location>
    <ligand>
        <name>S-adenosyl-L-methionine</name>
        <dbReference type="ChEBI" id="CHEBI:59789"/>
    </ligand>
</feature>
<dbReference type="AlphaFoldDB" id="A0A1T4MV61"/>
<dbReference type="GO" id="GO:0016740">
    <property type="term" value="F:transferase activity"/>
    <property type="evidence" value="ECO:0007669"/>
    <property type="project" value="TreeGrafter"/>
</dbReference>
<feature type="binding site" evidence="8">
    <location>
        <position position="138"/>
    </location>
    <ligand>
        <name>(3R)-3-methyl-D-ornithine</name>
        <dbReference type="ChEBI" id="CHEBI:64642"/>
    </ligand>
</feature>
<keyword evidence="3" id="KW-0479">Metal-binding</keyword>
<evidence type="ECO:0000259" key="9">
    <source>
        <dbReference type="PROSITE" id="PS51918"/>
    </source>
</evidence>
<evidence type="ECO:0000256" key="1">
    <source>
        <dbReference type="ARBA" id="ARBA00022485"/>
    </source>
</evidence>
<sequence>MLKKLIDKLYINNNLNEAELLFLLKNLDDDSRNYLIEKAYHTRLKSYGKTVFFRGLIEISNICSRNCFYCGIRAENKNVQRYRLSKEEILLSCEKGYQLGYKTFVLQGGEDAFFKDEVLVDIIKSIKIKYPENAITLSLGERSYESYKALYEAGADRYLLRHETANKALYHSLHPNMNFENRIQCLNNLKEIGYQIGAGFLIGLPNQTLNDFVQDLKFLKNLEPHMVGIGPFIPQKDTPLRYEKGGDAYTTITMLAIIRLLLPDVLLPATTALGTIDPESRNKAFKAGANVIMPNLSPFECRKKYALYDGKVFTNGEAAEEKKKIDENIRQAGFEPVMSRGDNIKWKRI</sequence>
<dbReference type="SMART" id="SM00876">
    <property type="entry name" value="BATS"/>
    <property type="match status" value="1"/>
</dbReference>
<dbReference type="InterPro" id="IPR007197">
    <property type="entry name" value="rSAM"/>
</dbReference>
<keyword evidence="11" id="KW-1185">Reference proteome</keyword>
<keyword evidence="5 7" id="KW-0411">Iron-sulfur</keyword>
<dbReference type="SFLD" id="SFLDG01060">
    <property type="entry name" value="BATS_domain_containing"/>
    <property type="match status" value="1"/>
</dbReference>
<proteinExistence type="predicted"/>
<feature type="binding site" evidence="8">
    <location>
        <position position="163"/>
    </location>
    <ligand>
        <name>S-adenosyl-L-methionine</name>
        <dbReference type="ChEBI" id="CHEBI:59789"/>
    </ligand>
</feature>
<comment type="cofactor">
    <cofactor evidence="7">
        <name>[4Fe-4S] cluster</name>
        <dbReference type="ChEBI" id="CHEBI:49883"/>
    </cofactor>
    <text evidence="7">Binds 1 [4Fe-4S] cluster. The cluster is coordinated with 3 cysteines and an exchangeable S-adenosyl-L-methionine.</text>
</comment>
<comment type="cofactor">
    <cofactor evidence="6">
        <name>[2Fe-2S] cluster</name>
        <dbReference type="ChEBI" id="CHEBI:190135"/>
    </cofactor>
</comment>
<dbReference type="InterPro" id="IPR058240">
    <property type="entry name" value="rSAM_sf"/>
</dbReference>
<feature type="binding site" evidence="7">
    <location>
        <position position="67"/>
    </location>
    <ligand>
        <name>[4Fe-4S] cluster</name>
        <dbReference type="ChEBI" id="CHEBI:49883"/>
        <note>4Fe-4S-S-AdoMet</note>
    </ligand>
</feature>
<evidence type="ECO:0000256" key="7">
    <source>
        <dbReference type="PIRSR" id="PIRSR004762-1"/>
    </source>
</evidence>
<dbReference type="STRING" id="180163.SAMN02745174_01343"/>
<dbReference type="GO" id="GO:0046872">
    <property type="term" value="F:metal ion binding"/>
    <property type="evidence" value="ECO:0007669"/>
    <property type="project" value="UniProtKB-KW"/>
</dbReference>
<dbReference type="NCBIfam" id="TIGR03956">
    <property type="entry name" value="rSAM_HydE"/>
    <property type="match status" value="1"/>
</dbReference>
<dbReference type="EMBL" id="FUWX01000009">
    <property type="protein sequence ID" value="SJZ70882.1"/>
    <property type="molecule type" value="Genomic_DNA"/>
</dbReference>
<organism evidence="10 11">
    <name type="scientific">Cetobacterium ceti</name>
    <dbReference type="NCBI Taxonomy" id="180163"/>
    <lineage>
        <taxon>Bacteria</taxon>
        <taxon>Fusobacteriati</taxon>
        <taxon>Fusobacteriota</taxon>
        <taxon>Fusobacteriia</taxon>
        <taxon>Fusobacteriales</taxon>
        <taxon>Fusobacteriaceae</taxon>
        <taxon>Cetobacterium</taxon>
    </lineage>
</organism>
<feature type="binding site" evidence="7">
    <location>
        <position position="63"/>
    </location>
    <ligand>
        <name>[4Fe-4S] cluster</name>
        <dbReference type="ChEBI" id="CHEBI:49883"/>
        <note>4Fe-4S-S-AdoMet</note>
    </ligand>
</feature>
<evidence type="ECO:0000256" key="2">
    <source>
        <dbReference type="ARBA" id="ARBA00022691"/>
    </source>
</evidence>
<dbReference type="PANTHER" id="PTHR43726">
    <property type="entry name" value="3-METHYLORNITHINE SYNTHASE"/>
    <property type="match status" value="1"/>
</dbReference>